<proteinExistence type="predicted"/>
<dbReference type="CDD" id="cd07383">
    <property type="entry name" value="MPP_Dcr2"/>
    <property type="match status" value="1"/>
</dbReference>
<dbReference type="STRING" id="215250.A0A316YUB4"/>
<dbReference type="RefSeq" id="XP_025380019.1">
    <property type="nucleotide sequence ID" value="XM_025525677.1"/>
</dbReference>
<organism evidence="3 4">
    <name type="scientific">Acaromyces ingoldii</name>
    <dbReference type="NCBI Taxonomy" id="215250"/>
    <lineage>
        <taxon>Eukaryota</taxon>
        <taxon>Fungi</taxon>
        <taxon>Dikarya</taxon>
        <taxon>Basidiomycota</taxon>
        <taxon>Ustilaginomycotina</taxon>
        <taxon>Exobasidiomycetes</taxon>
        <taxon>Exobasidiales</taxon>
        <taxon>Cryptobasidiaceae</taxon>
        <taxon>Acaromyces</taxon>
    </lineage>
</organism>
<dbReference type="Proteomes" id="UP000245768">
    <property type="component" value="Unassembled WGS sequence"/>
</dbReference>
<dbReference type="Gene3D" id="3.60.21.10">
    <property type="match status" value="1"/>
</dbReference>
<evidence type="ECO:0000256" key="1">
    <source>
        <dbReference type="SAM" id="Phobius"/>
    </source>
</evidence>
<name>A0A316YUB4_9BASI</name>
<dbReference type="PANTHER" id="PTHR32440:SF0">
    <property type="entry name" value="PHOSPHATASE DCR2-RELATED"/>
    <property type="match status" value="1"/>
</dbReference>
<dbReference type="InterPro" id="IPR029052">
    <property type="entry name" value="Metallo-depent_PP-like"/>
</dbReference>
<protein>
    <submittedName>
        <fullName evidence="3">Metallo-dependent phosphatase</fullName>
    </submittedName>
</protein>
<dbReference type="InterPro" id="IPR004843">
    <property type="entry name" value="Calcineurin-like_PHP"/>
</dbReference>
<reference evidence="3 4" key="1">
    <citation type="journal article" date="2018" name="Mol. Biol. Evol.">
        <title>Broad Genomic Sampling Reveals a Smut Pathogenic Ancestry of the Fungal Clade Ustilaginomycotina.</title>
        <authorList>
            <person name="Kijpornyongpan T."/>
            <person name="Mondo S.J."/>
            <person name="Barry K."/>
            <person name="Sandor L."/>
            <person name="Lee J."/>
            <person name="Lipzen A."/>
            <person name="Pangilinan J."/>
            <person name="LaButti K."/>
            <person name="Hainaut M."/>
            <person name="Henrissat B."/>
            <person name="Grigoriev I.V."/>
            <person name="Spatafora J.W."/>
            <person name="Aime M.C."/>
        </authorList>
    </citation>
    <scope>NUCLEOTIDE SEQUENCE [LARGE SCALE GENOMIC DNA]</scope>
    <source>
        <strain evidence="3 4">MCA 4198</strain>
    </source>
</reference>
<dbReference type="PANTHER" id="PTHR32440">
    <property type="entry name" value="PHOSPHATASE DCR2-RELATED-RELATED"/>
    <property type="match status" value="1"/>
</dbReference>
<keyword evidence="1" id="KW-0812">Transmembrane</keyword>
<feature type="domain" description="Calcineurin-like phosphoesterase" evidence="2">
    <location>
        <begin position="339"/>
        <end position="445"/>
    </location>
</feature>
<dbReference type="AlphaFoldDB" id="A0A316YUB4"/>
<evidence type="ECO:0000313" key="3">
    <source>
        <dbReference type="EMBL" id="PWN92821.1"/>
    </source>
</evidence>
<accession>A0A316YUB4</accession>
<dbReference type="OrthoDB" id="783096at2759"/>
<feature type="transmembrane region" description="Helical" evidence="1">
    <location>
        <begin position="28"/>
        <end position="50"/>
    </location>
</feature>
<dbReference type="SUPFAM" id="SSF56300">
    <property type="entry name" value="Metallo-dependent phosphatases"/>
    <property type="match status" value="1"/>
</dbReference>
<dbReference type="EMBL" id="KZ819634">
    <property type="protein sequence ID" value="PWN92821.1"/>
    <property type="molecule type" value="Genomic_DNA"/>
</dbReference>
<evidence type="ECO:0000313" key="4">
    <source>
        <dbReference type="Proteomes" id="UP000245768"/>
    </source>
</evidence>
<dbReference type="GO" id="GO:0004721">
    <property type="term" value="F:phosphoprotein phosphatase activity"/>
    <property type="evidence" value="ECO:0007669"/>
    <property type="project" value="TreeGrafter"/>
</dbReference>
<dbReference type="GeneID" id="37047593"/>
<dbReference type="Pfam" id="PF00149">
    <property type="entry name" value="Metallophos"/>
    <property type="match status" value="1"/>
</dbReference>
<keyword evidence="1" id="KW-0472">Membrane</keyword>
<dbReference type="GO" id="GO:0005737">
    <property type="term" value="C:cytoplasm"/>
    <property type="evidence" value="ECO:0007669"/>
    <property type="project" value="TreeGrafter"/>
</dbReference>
<sequence>MVTRTPAWSQLGTPDRRKRRCSCCTRPPIRFCLAWAGFIFLLTWTCLLYRPSFPPSTRYIGYQAFDMLASPHSLAKPQQDLEEQHSSTATSAPITYGPSFPNDIFAPLVPNTFPLTEITVHQCFRFGFEVCRPPSTAAKDARLGPWVKVDRPLDSESEVNESKDKGKTTGGGVFGNIFGSLESRYIFYRRSKRTSDVPNVVEVRLVELGTDQNPQGGEWAGWHRVKTDLRSHYMRIFMQLPPLHLYYRTVGGTDEDRVGIEAGEYHEPSKAGNSTYQPVTELDIVYGNGPPWPGFEPVGQVAPYQPEFSSSGVRLTMRRAPIPNPPLPVHPLFKADGTFKIVQLADMHFSVTHGDCREVDWQSSEKPCVADDDTNALIGQWLDEEKPDLVVWSGDQLNGQGSSWDVKSVLPKVLKEVIDRKIPWAAIQGNHDSESGHLSRVEQQRMLGLLPFSLTRTGPASLHDGEGAGNFYIELHSPAPDDMHLFTLYLLDSGSAAPKDKWKPWKWNGYDWIRKDQIEWFLKVSAKWKKIARPYIPDGAKDLGRLWKVKRRSGTALSPSSLVQRQSAATGEVWNGNATKATHLAKPKALFFCHIPIPEAFAPVDKDPHTGSKLEFGEEQEGATFEGGQKNGGIFDAIVAQPQEERDVVGFFHGHMHINAACRRVTGLWICFNGGTSYAGYGKIGFPRRTRVIELQQWGEKVTTWHRYEGRKERIDENTLYEEGEKKQ</sequence>
<keyword evidence="4" id="KW-1185">Reference proteome</keyword>
<keyword evidence="1" id="KW-1133">Transmembrane helix</keyword>
<evidence type="ECO:0000259" key="2">
    <source>
        <dbReference type="Pfam" id="PF00149"/>
    </source>
</evidence>
<dbReference type="InParanoid" id="A0A316YUB4"/>
<gene>
    <name evidence="3" type="ORF">FA10DRAFT_7443</name>
</gene>